<reference evidence="2 3" key="1">
    <citation type="submission" date="2024-09" db="EMBL/GenBank/DDBJ databases">
        <title>Chromosome-scale assembly of Riccia fluitans.</title>
        <authorList>
            <person name="Paukszto L."/>
            <person name="Sawicki J."/>
            <person name="Karawczyk K."/>
            <person name="Piernik-Szablinska J."/>
            <person name="Szczecinska M."/>
            <person name="Mazdziarz M."/>
        </authorList>
    </citation>
    <scope>NUCLEOTIDE SEQUENCE [LARGE SCALE GENOMIC DNA]</scope>
    <source>
        <strain evidence="2">Rf_01</strain>
        <tissue evidence="2">Aerial parts of the thallus</tissue>
    </source>
</reference>
<dbReference type="Proteomes" id="UP001605036">
    <property type="component" value="Unassembled WGS sequence"/>
</dbReference>
<protein>
    <recommendedName>
        <fullName evidence="4">Secreted protein</fullName>
    </recommendedName>
</protein>
<evidence type="ECO:0000313" key="3">
    <source>
        <dbReference type="Proteomes" id="UP001605036"/>
    </source>
</evidence>
<sequence>MDGYGGSGGGGGTVFLLLLTLPLPKPLAKNVVKVMKAALNGRSWLSSRSRCSSFWMFTGSTRTGFLAPVSIARFWSGIVSRSRPTRARGTGYRFAVGCVSVLDDIPIRVLQRGDEQTRERSDELRRSRGSLGRGLGAKNMLNDSFMAVRRQC</sequence>
<comment type="caution">
    <text evidence="2">The sequence shown here is derived from an EMBL/GenBank/DDBJ whole genome shotgun (WGS) entry which is preliminary data.</text>
</comment>
<dbReference type="AlphaFoldDB" id="A0ABD1ZF68"/>
<evidence type="ECO:0000256" key="1">
    <source>
        <dbReference type="SAM" id="SignalP"/>
    </source>
</evidence>
<evidence type="ECO:0008006" key="4">
    <source>
        <dbReference type="Google" id="ProtNLM"/>
    </source>
</evidence>
<gene>
    <name evidence="2" type="ORF">R1flu_018211</name>
</gene>
<accession>A0ABD1ZF68</accession>
<proteinExistence type="predicted"/>
<dbReference type="EMBL" id="JBHFFA010000001">
    <property type="protein sequence ID" value="KAL2650083.1"/>
    <property type="molecule type" value="Genomic_DNA"/>
</dbReference>
<organism evidence="2 3">
    <name type="scientific">Riccia fluitans</name>
    <dbReference type="NCBI Taxonomy" id="41844"/>
    <lineage>
        <taxon>Eukaryota</taxon>
        <taxon>Viridiplantae</taxon>
        <taxon>Streptophyta</taxon>
        <taxon>Embryophyta</taxon>
        <taxon>Marchantiophyta</taxon>
        <taxon>Marchantiopsida</taxon>
        <taxon>Marchantiidae</taxon>
        <taxon>Marchantiales</taxon>
        <taxon>Ricciaceae</taxon>
        <taxon>Riccia</taxon>
    </lineage>
</organism>
<feature type="signal peptide" evidence="1">
    <location>
        <begin position="1"/>
        <end position="28"/>
    </location>
</feature>
<evidence type="ECO:0000313" key="2">
    <source>
        <dbReference type="EMBL" id="KAL2650083.1"/>
    </source>
</evidence>
<feature type="chain" id="PRO_5044851570" description="Secreted protein" evidence="1">
    <location>
        <begin position="29"/>
        <end position="152"/>
    </location>
</feature>
<keyword evidence="1" id="KW-0732">Signal</keyword>
<keyword evidence="3" id="KW-1185">Reference proteome</keyword>
<name>A0ABD1ZF68_9MARC</name>